<sequence length="300" mass="33137">MIKMDTGYKLAIVVSSVVVAAWILFPILWMFSLSLQTEPEIHSAPPTLWPKNPNIFNYWFIFDTSSAIEARLQESGRLSFLPAVARWFPNALVNSVIIGLVVTVINIIAATLASYTFTRIRFKGSGLLFYMSVAGRLIPPVAIVVPYYIIIQNFFGLNLLDTLFAVILVHAAFTLPINIWILNTYLSAIPSDIEDAARVDGYGRLETLFKVVLPVILPGIVAIGIISFMVSWGEFFFAFMVTQTQQSRTLPVIVGFMAAQPYKPVGILMAGGLVAMLPALVMIAVFRRYLLKGLVAGAVR</sequence>
<keyword evidence="5 7" id="KW-1133">Transmembrane helix</keyword>
<dbReference type="SUPFAM" id="SSF161098">
    <property type="entry name" value="MetI-like"/>
    <property type="match status" value="1"/>
</dbReference>
<keyword evidence="2 7" id="KW-0813">Transport</keyword>
<reference evidence="9 11" key="1">
    <citation type="journal article" date="2005" name="Environ. Microbiol.">
        <title>Genetic and functional properties of uncultivated thermophilic crenarchaeotes from a subsurface gold mine as revealed by analysis of genome fragments.</title>
        <authorList>
            <person name="Nunoura T."/>
            <person name="Hirayama H."/>
            <person name="Takami H."/>
            <person name="Oida H."/>
            <person name="Nishi S."/>
            <person name="Shimamura S."/>
            <person name="Suzuki Y."/>
            <person name="Inagaki F."/>
            <person name="Takai K."/>
            <person name="Nealson K.H."/>
            <person name="Horikoshi K."/>
        </authorList>
    </citation>
    <scope>NUCLEOTIDE SEQUENCE [LARGE SCALE GENOMIC DNA]</scope>
</reference>
<evidence type="ECO:0000313" key="9">
    <source>
        <dbReference type="EMBL" id="BAJ46977.1"/>
    </source>
</evidence>
<evidence type="ECO:0000256" key="7">
    <source>
        <dbReference type="RuleBase" id="RU363032"/>
    </source>
</evidence>
<dbReference type="EMBL" id="AP011751">
    <property type="protein sequence ID" value="BAJ46977.1"/>
    <property type="molecule type" value="Genomic_DNA"/>
</dbReference>
<dbReference type="KEGG" id="csu:CSUB_C0681"/>
<accession>E6N3S1</accession>
<protein>
    <submittedName>
        <fullName evidence="10">Multiple sugar ABC transporter permease</fullName>
    </submittedName>
    <submittedName>
        <fullName evidence="9">Multiple sugar transport system permease protein</fullName>
    </submittedName>
</protein>
<dbReference type="PANTHER" id="PTHR32243:SF18">
    <property type="entry name" value="INNER MEMBRANE ABC TRANSPORTER PERMEASE PROTEIN YCJP"/>
    <property type="match status" value="1"/>
</dbReference>
<dbReference type="Proteomes" id="UP000008120">
    <property type="component" value="Chromosome"/>
</dbReference>
<keyword evidence="6 7" id="KW-0472">Membrane</keyword>
<comment type="similarity">
    <text evidence="7">Belongs to the binding-protein-dependent transport system permease family.</text>
</comment>
<dbReference type="Gene3D" id="1.10.3720.10">
    <property type="entry name" value="MetI-like"/>
    <property type="match status" value="1"/>
</dbReference>
<reference evidence="9" key="3">
    <citation type="journal article" date="2012" name="PLoS ONE">
        <title>A Deeply Branching Thermophilic Bacterium with an Ancient Acetyl-CoA Pathway Dominates a Subsurface Ecosystem.</title>
        <authorList>
            <person name="Takami H."/>
            <person name="Noguchi H."/>
            <person name="Takaki Y."/>
            <person name="Uchiyama I."/>
            <person name="Toyoda A."/>
            <person name="Nishi S."/>
            <person name="Chee G.-J."/>
            <person name="Arai W."/>
            <person name="Nunoura T."/>
            <person name="Itoh T."/>
            <person name="Hattori M."/>
            <person name="Takai K."/>
        </authorList>
    </citation>
    <scope>NUCLEOTIDE SEQUENCE</scope>
</reference>
<organism evidence="9 11">
    <name type="scientific">Caldiarchaeum subterraneum</name>
    <dbReference type="NCBI Taxonomy" id="311458"/>
    <lineage>
        <taxon>Archaea</taxon>
        <taxon>Nitrososphaerota</taxon>
        <taxon>Candidatus Caldarchaeales</taxon>
        <taxon>Candidatus Caldarchaeaceae</taxon>
        <taxon>Candidatus Caldarchaeum</taxon>
    </lineage>
</organism>
<keyword evidence="9" id="KW-0762">Sugar transport</keyword>
<evidence type="ECO:0000256" key="2">
    <source>
        <dbReference type="ARBA" id="ARBA00022448"/>
    </source>
</evidence>
<evidence type="ECO:0000256" key="4">
    <source>
        <dbReference type="ARBA" id="ARBA00022692"/>
    </source>
</evidence>
<dbReference type="GO" id="GO:0005886">
    <property type="term" value="C:plasma membrane"/>
    <property type="evidence" value="ECO:0007669"/>
    <property type="project" value="UniProtKB-SubCell"/>
</dbReference>
<dbReference type="InterPro" id="IPR000515">
    <property type="entry name" value="MetI-like"/>
</dbReference>
<comment type="subcellular location">
    <subcellularLocation>
        <location evidence="1 7">Cell membrane</location>
        <topology evidence="1 7">Multi-pass membrane protein</topology>
    </subcellularLocation>
</comment>
<dbReference type="GO" id="GO:0055085">
    <property type="term" value="P:transmembrane transport"/>
    <property type="evidence" value="ECO:0007669"/>
    <property type="project" value="InterPro"/>
</dbReference>
<evidence type="ECO:0000313" key="10">
    <source>
        <dbReference type="EMBL" id="BAJ50540.1"/>
    </source>
</evidence>
<evidence type="ECO:0000259" key="8">
    <source>
        <dbReference type="PROSITE" id="PS50928"/>
    </source>
</evidence>
<feature type="domain" description="ABC transmembrane type-1" evidence="8">
    <location>
        <begin position="92"/>
        <end position="286"/>
    </location>
</feature>
<dbReference type="InterPro" id="IPR050901">
    <property type="entry name" value="BP-dep_ABC_trans_perm"/>
</dbReference>
<evidence type="ECO:0000256" key="6">
    <source>
        <dbReference type="ARBA" id="ARBA00023136"/>
    </source>
</evidence>
<dbReference type="BioCyc" id="CCAL311458:G131R-693-MONOMER"/>
<dbReference type="Pfam" id="PF00528">
    <property type="entry name" value="BPD_transp_1"/>
    <property type="match status" value="1"/>
</dbReference>
<evidence type="ECO:0000256" key="1">
    <source>
        <dbReference type="ARBA" id="ARBA00004651"/>
    </source>
</evidence>
<keyword evidence="3" id="KW-1003">Cell membrane</keyword>
<evidence type="ECO:0000256" key="3">
    <source>
        <dbReference type="ARBA" id="ARBA00022475"/>
    </source>
</evidence>
<dbReference type="AlphaFoldDB" id="E6N3S1"/>
<reference evidence="9 11" key="2">
    <citation type="journal article" date="2011" name="Nucleic Acids Res.">
        <title>Insights into the evolution of Archaea and eukaryotic protein modifier systems revealed by the genome of a novel archaeal group.</title>
        <authorList>
            <person name="Nunoura T."/>
            <person name="Takaki Y."/>
            <person name="Kakuta J."/>
            <person name="Nishi S."/>
            <person name="Sugahara J."/>
            <person name="Kazama H."/>
            <person name="Chee G."/>
            <person name="Hattori M."/>
            <person name="Kanai A."/>
            <person name="Atomi H."/>
            <person name="Takai K."/>
            <person name="Takami H."/>
        </authorList>
    </citation>
    <scope>NUCLEOTIDE SEQUENCE [LARGE SCALE GENOMIC DNA]</scope>
</reference>
<evidence type="ECO:0000313" key="11">
    <source>
        <dbReference type="Proteomes" id="UP000008120"/>
    </source>
</evidence>
<feature type="transmembrane region" description="Helical" evidence="7">
    <location>
        <begin position="127"/>
        <end position="151"/>
    </location>
</feature>
<gene>
    <name evidence="10" type="ORF">CSUB_C0681</name>
    <name evidence="9" type="ORF">HGMM_F40C01C18</name>
</gene>
<dbReference type="STRING" id="311458.CSUB_C0681"/>
<dbReference type="EMBL" id="BA000048">
    <property type="protein sequence ID" value="BAJ50540.1"/>
    <property type="molecule type" value="Genomic_DNA"/>
</dbReference>
<feature type="transmembrane region" description="Helical" evidence="7">
    <location>
        <begin position="207"/>
        <end position="230"/>
    </location>
</feature>
<name>E6N3S1_CALS0</name>
<proteinExistence type="inferred from homology"/>
<dbReference type="InterPro" id="IPR035906">
    <property type="entry name" value="MetI-like_sf"/>
</dbReference>
<dbReference type="CDD" id="cd06261">
    <property type="entry name" value="TM_PBP2"/>
    <property type="match status" value="1"/>
</dbReference>
<feature type="transmembrane region" description="Helical" evidence="7">
    <location>
        <begin position="91"/>
        <end position="115"/>
    </location>
</feature>
<keyword evidence="4 7" id="KW-0812">Transmembrane</keyword>
<feature type="transmembrane region" description="Helical" evidence="7">
    <location>
        <begin position="12"/>
        <end position="31"/>
    </location>
</feature>
<evidence type="ECO:0000256" key="5">
    <source>
        <dbReference type="ARBA" id="ARBA00022989"/>
    </source>
</evidence>
<feature type="transmembrane region" description="Helical" evidence="7">
    <location>
        <begin position="163"/>
        <end position="186"/>
    </location>
</feature>
<dbReference type="PANTHER" id="PTHR32243">
    <property type="entry name" value="MALTOSE TRANSPORT SYSTEM PERMEASE-RELATED"/>
    <property type="match status" value="1"/>
</dbReference>
<dbReference type="PROSITE" id="PS50928">
    <property type="entry name" value="ABC_TM1"/>
    <property type="match status" value="1"/>
</dbReference>
<feature type="transmembrane region" description="Helical" evidence="7">
    <location>
        <begin position="265"/>
        <end position="286"/>
    </location>
</feature>